<evidence type="ECO:0000256" key="1">
    <source>
        <dbReference type="ARBA" id="ARBA00022450"/>
    </source>
</evidence>
<reference evidence="7 8" key="1">
    <citation type="submission" date="2021-08" db="EMBL/GenBank/DDBJ databases">
        <authorList>
            <person name="Peeters C."/>
        </authorList>
    </citation>
    <scope>NUCLEOTIDE SEQUENCE [LARGE SCALE GENOMIC DNA]</scope>
    <source>
        <strain evidence="7 8">LMG 32289</strain>
    </source>
</reference>
<dbReference type="SMART" id="SM00827">
    <property type="entry name" value="PKS_AT"/>
    <property type="match status" value="1"/>
</dbReference>
<dbReference type="InterPro" id="IPR016039">
    <property type="entry name" value="Thiolase-like"/>
</dbReference>
<dbReference type="InterPro" id="IPR032821">
    <property type="entry name" value="PKS_assoc"/>
</dbReference>
<dbReference type="Pfam" id="PF02801">
    <property type="entry name" value="Ketoacyl-synt_C"/>
    <property type="match status" value="1"/>
</dbReference>
<dbReference type="SMART" id="SM00822">
    <property type="entry name" value="PKS_KR"/>
    <property type="match status" value="1"/>
</dbReference>
<dbReference type="Pfam" id="PF00550">
    <property type="entry name" value="PP-binding"/>
    <property type="match status" value="1"/>
</dbReference>
<dbReference type="InterPro" id="IPR014030">
    <property type="entry name" value="Ketoacyl_synth_N"/>
</dbReference>
<keyword evidence="2" id="KW-0597">Phosphoprotein</keyword>
<keyword evidence="1" id="KW-0596">Phosphopantetheine</keyword>
<dbReference type="InterPro" id="IPR006162">
    <property type="entry name" value="Ppantetheine_attach_site"/>
</dbReference>
<dbReference type="InterPro" id="IPR036291">
    <property type="entry name" value="NAD(P)-bd_dom_sf"/>
</dbReference>
<dbReference type="SUPFAM" id="SSF55048">
    <property type="entry name" value="Probable ACP-binding domain of malonyl-CoA ACP transacylase"/>
    <property type="match status" value="1"/>
</dbReference>
<keyword evidence="8" id="KW-1185">Reference proteome</keyword>
<dbReference type="Gene3D" id="3.30.70.3290">
    <property type="match status" value="1"/>
</dbReference>
<dbReference type="SUPFAM" id="SSF53901">
    <property type="entry name" value="Thiolase-like"/>
    <property type="match status" value="1"/>
</dbReference>
<dbReference type="Gene3D" id="3.40.366.10">
    <property type="entry name" value="Malonyl-Coenzyme A Acyl Carrier Protein, domain 2"/>
    <property type="match status" value="1"/>
</dbReference>
<dbReference type="Pfam" id="PF00109">
    <property type="entry name" value="ketoacyl-synt"/>
    <property type="match status" value="1"/>
</dbReference>
<dbReference type="InterPro" id="IPR050091">
    <property type="entry name" value="PKS_NRPS_Biosynth_Enz"/>
</dbReference>
<dbReference type="InterPro" id="IPR057326">
    <property type="entry name" value="KR_dom"/>
</dbReference>
<evidence type="ECO:0000259" key="5">
    <source>
        <dbReference type="PROSITE" id="PS50075"/>
    </source>
</evidence>
<evidence type="ECO:0000256" key="4">
    <source>
        <dbReference type="SAM" id="MobiDB-lite"/>
    </source>
</evidence>
<dbReference type="InterPro" id="IPR036736">
    <property type="entry name" value="ACP-like_sf"/>
</dbReference>
<dbReference type="InterPro" id="IPR013968">
    <property type="entry name" value="PKS_KR"/>
</dbReference>
<sequence>MRRYEALPDATGLEIAIVGMAGRFPDAPDVDALWRNIRDGVESVSTFSDADLDAAGVPSAVRADAAYVNAGVRFMGADLFDAAFFGYSPREAESLDPQQRIFLECAWHALEHAGYDASRLTVPVTVPVGVYAGSGANLYLMRHLLPRCELGAGAGIAELIGLMNGNANDALSTRVAYKLNLRGPAVTVQTACSTSLVAVHMACEALLSEACDMALAGGVWLNLLQDAGYRHQAGAILSSDGHCRAFDASADGTVLGSGAGIVVLKRLAQALEDGDTIHAVIRATAINNDGADKVGYTAPSVAGQADVIRTAQTLADVSPDSIGYVEAHGTGTTLGDPIEIAALTQAFRGGSARPQSCAVGSIKTNIGHLDAAAGVAGLIKTVQALRHRTLPPSLNFTQPNPRIDFAASPFYVNTRAAAWPAGPTPRRAGVSSFGMGGTNAHAVLEEAPPLRRAASATSATSATSNVSPQLLLVSARSDAAVAQAAGALGEHLDQTPDLALGDVAHTLAVGRRRFAHRAAVVASDLGAAAQSLRTRIAPDYVSGSVLSVQPSVAFLFPGQGAQHVDMARALYEREPLFRATVDRCCEALRAPLGEDLRAWLYPDATLATEAAAQLQRTALTQPALFVIEYALATLWMAWGVRPDAMLGHSIGEYVAACIAGVFSLDDALTLVAARGKLLQSTAPGAMLAVTLPESALAPYLEGGCDLAAVNATASDASLCVLSGTPAAIAEAERRLTAEGVAVRALHVSHAFHSALLDPVVGEFEALVARMTLSAPTIPFISNVTGQWITEAEARSPQYWARHLRGTVRFADGLDTLLDKADRIALEVGPGDTLASLVKRHAKVGTRPVLATQAHPKRADLQADQPLRCLAQLWVAGVDIDAALAARALPADGHQYGRVPLPTYPFERQSYWVPLPDATDNKPARSTTGPRDIADWFHVPVFRRSVLPTIGQAKGCTLVLGDAGSLSDRLLQKLASHNAARVVSVAAGAAFARVDAHHYVARPDSAQDLEQVLRAIDGSDIAHVCHLWSLGGNGYRSVLALAQALDATATQAAVLVVTDQLADVTGTEALDPERAMLLGPALVMPQEIAGVSCRLVDVELPASGSAAETRLVAQLCAELHSTGDHAADTLLAYRGPHRWVRHYEPAADAGTAPARLRQSGVYLITGGLGGVGMALARHLASHWQARLVLVSRHADRDDAPVCEGAEILRIAADVTDPASIRAAVAQARAHFGALHGVIHAAGAVGDGMIARRSEAIAEQVFAPKIAGTRHLMDALDGDALDFLVLCSSLASIAGGIGRVDYAAANAYLDAYATLQWRTRGYPVIAVNWDGWRDIGMAAGIALPDGVGIAPEQGGMALERIVNGPAVAQMVVVTTDLESRLRGLDADALDAIDIGQPTARPRHPRPALQTPFVMPADDLTIGLADLWGDLLGVDGVGLHDNLFELGGDSLLAIQLLARVRAAWGVNVHPSAFFREPTLDALALLVEGLLIDAIATADPDEPDEPNPVREAAPAATL</sequence>
<feature type="domain" description="Carrier" evidence="5">
    <location>
        <begin position="1412"/>
        <end position="1487"/>
    </location>
</feature>
<dbReference type="Pfam" id="PF00698">
    <property type="entry name" value="Acyl_transf_1"/>
    <property type="match status" value="1"/>
</dbReference>
<protein>
    <recommendedName>
        <fullName evidence="9">Polyketide synthase</fullName>
    </recommendedName>
</protein>
<evidence type="ECO:0000256" key="3">
    <source>
        <dbReference type="ARBA" id="ARBA00022679"/>
    </source>
</evidence>
<dbReference type="PANTHER" id="PTHR43775:SF51">
    <property type="entry name" value="INACTIVE PHENOLPHTHIOCEROL SYNTHESIS POLYKETIDE SYNTHASE TYPE I PKS1-RELATED"/>
    <property type="match status" value="1"/>
</dbReference>
<dbReference type="InterPro" id="IPR018201">
    <property type="entry name" value="Ketoacyl_synth_AS"/>
</dbReference>
<dbReference type="PROSITE" id="PS00606">
    <property type="entry name" value="KS3_1"/>
    <property type="match status" value="1"/>
</dbReference>
<dbReference type="InterPro" id="IPR020806">
    <property type="entry name" value="PKS_PP-bd"/>
</dbReference>
<dbReference type="InterPro" id="IPR020841">
    <property type="entry name" value="PKS_Beta-ketoAc_synthase_dom"/>
</dbReference>
<comment type="caution">
    <text evidence="7">The sequence shown here is derived from an EMBL/GenBank/DDBJ whole genome shotgun (WGS) entry which is preliminary data.</text>
</comment>
<dbReference type="Pfam" id="PF08659">
    <property type="entry name" value="KR"/>
    <property type="match status" value="1"/>
</dbReference>
<dbReference type="EMBL" id="CAJZAG010000001">
    <property type="protein sequence ID" value="CAG9164008.1"/>
    <property type="molecule type" value="Genomic_DNA"/>
</dbReference>
<keyword evidence="3" id="KW-0808">Transferase</keyword>
<dbReference type="CDD" id="cd00833">
    <property type="entry name" value="PKS"/>
    <property type="match status" value="1"/>
</dbReference>
<evidence type="ECO:0000256" key="2">
    <source>
        <dbReference type="ARBA" id="ARBA00022553"/>
    </source>
</evidence>
<dbReference type="InterPro" id="IPR014043">
    <property type="entry name" value="Acyl_transferase_dom"/>
</dbReference>
<accession>A0ABN7XTI4</accession>
<dbReference type="InterPro" id="IPR001227">
    <property type="entry name" value="Ac_transferase_dom_sf"/>
</dbReference>
<gene>
    <name evidence="7" type="ORF">LMG32289_00342</name>
</gene>
<dbReference type="Gene3D" id="3.30.70.250">
    <property type="entry name" value="Malonyl-CoA ACP transacylase, ACP-binding"/>
    <property type="match status" value="1"/>
</dbReference>
<dbReference type="PROSITE" id="PS00012">
    <property type="entry name" value="PHOSPHOPANTETHEINE"/>
    <property type="match status" value="1"/>
</dbReference>
<dbReference type="RefSeq" id="WP_223981046.1">
    <property type="nucleotide sequence ID" value="NZ_CAJZAG010000001.1"/>
</dbReference>
<dbReference type="Gene3D" id="1.10.1200.10">
    <property type="entry name" value="ACP-like"/>
    <property type="match status" value="1"/>
</dbReference>
<dbReference type="SMART" id="SM00825">
    <property type="entry name" value="PKS_KS"/>
    <property type="match status" value="1"/>
</dbReference>
<dbReference type="Proteomes" id="UP000706525">
    <property type="component" value="Unassembled WGS sequence"/>
</dbReference>
<evidence type="ECO:0008006" key="9">
    <source>
        <dbReference type="Google" id="ProtNLM"/>
    </source>
</evidence>
<dbReference type="PANTHER" id="PTHR43775">
    <property type="entry name" value="FATTY ACID SYNTHASE"/>
    <property type="match status" value="1"/>
</dbReference>
<name>A0ABN7XTI4_9BURK</name>
<dbReference type="SUPFAM" id="SSF47336">
    <property type="entry name" value="ACP-like"/>
    <property type="match status" value="1"/>
</dbReference>
<dbReference type="Gene3D" id="3.40.50.720">
    <property type="entry name" value="NAD(P)-binding Rossmann-like Domain"/>
    <property type="match status" value="1"/>
</dbReference>
<dbReference type="InterPro" id="IPR009081">
    <property type="entry name" value="PP-bd_ACP"/>
</dbReference>
<dbReference type="PROSITE" id="PS52004">
    <property type="entry name" value="KS3_2"/>
    <property type="match status" value="1"/>
</dbReference>
<organism evidence="7 8">
    <name type="scientific">Cupriavidus pampae</name>
    <dbReference type="NCBI Taxonomy" id="659251"/>
    <lineage>
        <taxon>Bacteria</taxon>
        <taxon>Pseudomonadati</taxon>
        <taxon>Pseudomonadota</taxon>
        <taxon>Betaproteobacteria</taxon>
        <taxon>Burkholderiales</taxon>
        <taxon>Burkholderiaceae</taxon>
        <taxon>Cupriavidus</taxon>
    </lineage>
</organism>
<evidence type="ECO:0000313" key="7">
    <source>
        <dbReference type="EMBL" id="CAG9164008.1"/>
    </source>
</evidence>
<dbReference type="PROSITE" id="PS50075">
    <property type="entry name" value="CARRIER"/>
    <property type="match status" value="1"/>
</dbReference>
<dbReference type="SUPFAM" id="SSF51735">
    <property type="entry name" value="NAD(P)-binding Rossmann-fold domains"/>
    <property type="match status" value="2"/>
</dbReference>
<evidence type="ECO:0000313" key="8">
    <source>
        <dbReference type="Proteomes" id="UP000706525"/>
    </source>
</evidence>
<dbReference type="InterPro" id="IPR016035">
    <property type="entry name" value="Acyl_Trfase/lysoPLipase"/>
</dbReference>
<feature type="region of interest" description="Disordered" evidence="4">
    <location>
        <begin position="1494"/>
        <end position="1514"/>
    </location>
</feature>
<dbReference type="Pfam" id="PF16197">
    <property type="entry name" value="KAsynt_C_assoc"/>
    <property type="match status" value="1"/>
</dbReference>
<feature type="domain" description="Ketosynthase family 3 (KS3)" evidence="6">
    <location>
        <begin position="12"/>
        <end position="446"/>
    </location>
</feature>
<proteinExistence type="predicted"/>
<evidence type="ECO:0000259" key="6">
    <source>
        <dbReference type="PROSITE" id="PS52004"/>
    </source>
</evidence>
<dbReference type="Gene3D" id="3.40.47.10">
    <property type="match status" value="1"/>
</dbReference>
<dbReference type="CDD" id="cd08953">
    <property type="entry name" value="KR_2_SDR_x"/>
    <property type="match status" value="1"/>
</dbReference>
<dbReference type="InterPro" id="IPR016036">
    <property type="entry name" value="Malonyl_transacylase_ACP-bd"/>
</dbReference>
<dbReference type="SMART" id="SM00823">
    <property type="entry name" value="PKS_PP"/>
    <property type="match status" value="1"/>
</dbReference>
<dbReference type="InterPro" id="IPR014031">
    <property type="entry name" value="Ketoacyl_synth_C"/>
</dbReference>
<dbReference type="SUPFAM" id="SSF52151">
    <property type="entry name" value="FabD/lysophospholipase-like"/>
    <property type="match status" value="1"/>
</dbReference>